<organism evidence="2 3">
    <name type="scientific">Nocardia macrotermitis</name>
    <dbReference type="NCBI Taxonomy" id="2585198"/>
    <lineage>
        <taxon>Bacteria</taxon>
        <taxon>Bacillati</taxon>
        <taxon>Actinomycetota</taxon>
        <taxon>Actinomycetes</taxon>
        <taxon>Mycobacteriales</taxon>
        <taxon>Nocardiaceae</taxon>
        <taxon>Nocardia</taxon>
    </lineage>
</organism>
<gene>
    <name evidence="2" type="ORF">NRB20_53260</name>
</gene>
<evidence type="ECO:0008006" key="4">
    <source>
        <dbReference type="Google" id="ProtNLM"/>
    </source>
</evidence>
<evidence type="ECO:0000256" key="1">
    <source>
        <dbReference type="SAM" id="MobiDB-lite"/>
    </source>
</evidence>
<evidence type="ECO:0000313" key="3">
    <source>
        <dbReference type="Proteomes" id="UP000438448"/>
    </source>
</evidence>
<keyword evidence="3" id="KW-1185">Reference proteome</keyword>
<sequence>MQGGSIRVWGVIAVGLVAVSGCSSMPVSSRTTTSTLPTTTSIPSTTAGSGPPAAVTTSADDQSAPITQTPPAPAQKESTTPTTSADTSAASGPADGCPVGKNVLGQALRNSVYESRLYQPIELEDQIGCAGGWAMAHNGTHGGTRERTKILYHYTNNTWEAVAIGTGQICTGVPTQVANQICYR</sequence>
<evidence type="ECO:0000313" key="2">
    <source>
        <dbReference type="EMBL" id="MQY22213.1"/>
    </source>
</evidence>
<feature type="compositionally biased region" description="Low complexity" evidence="1">
    <location>
        <begin position="26"/>
        <end position="52"/>
    </location>
</feature>
<feature type="compositionally biased region" description="Low complexity" evidence="1">
    <location>
        <begin position="74"/>
        <end position="96"/>
    </location>
</feature>
<dbReference type="PROSITE" id="PS51257">
    <property type="entry name" value="PROKAR_LIPOPROTEIN"/>
    <property type="match status" value="1"/>
</dbReference>
<accession>A0A7K0D8V5</accession>
<feature type="region of interest" description="Disordered" evidence="1">
    <location>
        <begin position="23"/>
        <end position="96"/>
    </location>
</feature>
<protein>
    <recommendedName>
        <fullName evidence="4">Lipoprotein</fullName>
    </recommendedName>
</protein>
<dbReference type="Proteomes" id="UP000438448">
    <property type="component" value="Unassembled WGS sequence"/>
</dbReference>
<comment type="caution">
    <text evidence="2">The sequence shown here is derived from an EMBL/GenBank/DDBJ whole genome shotgun (WGS) entry which is preliminary data.</text>
</comment>
<proteinExistence type="predicted"/>
<name>A0A7K0D8V5_9NOCA</name>
<dbReference type="EMBL" id="WEGK01000012">
    <property type="protein sequence ID" value="MQY22213.1"/>
    <property type="molecule type" value="Genomic_DNA"/>
</dbReference>
<dbReference type="AlphaFoldDB" id="A0A7K0D8V5"/>
<reference evidence="2 3" key="1">
    <citation type="submission" date="2019-10" db="EMBL/GenBank/DDBJ databases">
        <title>Nocardia macrotermitis sp. nov. and Nocardia aurantia sp. nov., isolated from the gut of fungus growing-termite Macrotermes natalensis.</title>
        <authorList>
            <person name="Benndorf R."/>
            <person name="Schwitalla J."/>
            <person name="Martin K."/>
            <person name="De Beer W."/>
            <person name="Kaster A.-K."/>
            <person name="Vollmers J."/>
            <person name="Poulsen M."/>
            <person name="Beemelmanns C."/>
        </authorList>
    </citation>
    <scope>NUCLEOTIDE SEQUENCE [LARGE SCALE GENOMIC DNA]</scope>
    <source>
        <strain evidence="2 3">RB20</strain>
    </source>
</reference>